<evidence type="ECO:0000256" key="1">
    <source>
        <dbReference type="SAM" id="SignalP"/>
    </source>
</evidence>
<dbReference type="InterPro" id="IPR051532">
    <property type="entry name" value="Ester_Hydrolysis_Enzymes"/>
</dbReference>
<feature type="signal peptide" evidence="1">
    <location>
        <begin position="1"/>
        <end position="25"/>
    </location>
</feature>
<dbReference type="InterPro" id="IPR036514">
    <property type="entry name" value="SGNH_hydro_sf"/>
</dbReference>
<feature type="domain" description="SGNH hydrolase-type esterase" evidence="2">
    <location>
        <begin position="46"/>
        <end position="220"/>
    </location>
</feature>
<dbReference type="EMBL" id="CADCWN010000227">
    <property type="protein sequence ID" value="CAA9580333.1"/>
    <property type="molecule type" value="Genomic_DNA"/>
</dbReference>
<organism evidence="3">
    <name type="scientific">uncultured Thermomicrobiales bacterium</name>
    <dbReference type="NCBI Taxonomy" id="1645740"/>
    <lineage>
        <taxon>Bacteria</taxon>
        <taxon>Pseudomonadati</taxon>
        <taxon>Thermomicrobiota</taxon>
        <taxon>Thermomicrobia</taxon>
        <taxon>Thermomicrobiales</taxon>
        <taxon>environmental samples</taxon>
    </lineage>
</organism>
<dbReference type="InterPro" id="IPR013830">
    <property type="entry name" value="SGNH_hydro"/>
</dbReference>
<reference evidence="3" key="1">
    <citation type="submission" date="2020-02" db="EMBL/GenBank/DDBJ databases">
        <authorList>
            <person name="Meier V. D."/>
        </authorList>
    </citation>
    <scope>NUCLEOTIDE SEQUENCE</scope>
    <source>
        <strain evidence="3">AVDCRST_MAG18</strain>
    </source>
</reference>
<keyword evidence="1" id="KW-0732">Signal</keyword>
<dbReference type="Pfam" id="PF13472">
    <property type="entry name" value="Lipase_GDSL_2"/>
    <property type="match status" value="1"/>
</dbReference>
<dbReference type="PANTHER" id="PTHR30383">
    <property type="entry name" value="THIOESTERASE 1/PROTEASE 1/LYSOPHOSPHOLIPASE L1"/>
    <property type="match status" value="1"/>
</dbReference>
<name>A0A6J4VQN9_9BACT</name>
<protein>
    <recommendedName>
        <fullName evidence="2">SGNH hydrolase-type esterase domain-containing protein</fullName>
    </recommendedName>
</protein>
<sequence>MRTRPKISWLRIAALLLLLTSLLSACGWSREPTAGVVPVYVGLGASDAVGVGATRPQQEGWVPLVATGLSGEVELLNLGVSGAMLSDVIAGQLPVALDRAPRWVTLWPGANDFRNGVPLDTFAAQLDQILTALRPADGRDRLIAVLNLPDLRLLPVFARVGGGELDARVRDWNAVIAATVARHADYATLVDLYAGWEEFGAHPEYVSADGFHPSSAGYRRIADLALAALRTDAR</sequence>
<proteinExistence type="predicted"/>
<dbReference type="PANTHER" id="PTHR30383:SF5">
    <property type="entry name" value="SGNH HYDROLASE-TYPE ESTERASE DOMAIN-CONTAINING PROTEIN"/>
    <property type="match status" value="1"/>
</dbReference>
<dbReference type="GO" id="GO:0004622">
    <property type="term" value="F:phosphatidylcholine lysophospholipase activity"/>
    <property type="evidence" value="ECO:0007669"/>
    <property type="project" value="TreeGrafter"/>
</dbReference>
<feature type="chain" id="PRO_5026739426" description="SGNH hydrolase-type esterase domain-containing protein" evidence="1">
    <location>
        <begin position="26"/>
        <end position="234"/>
    </location>
</feature>
<dbReference type="CDD" id="cd01832">
    <property type="entry name" value="SGNH_hydrolase_like_1"/>
    <property type="match status" value="1"/>
</dbReference>
<accession>A0A6J4VQN9</accession>
<dbReference type="AlphaFoldDB" id="A0A6J4VQN9"/>
<dbReference type="SUPFAM" id="SSF52266">
    <property type="entry name" value="SGNH hydrolase"/>
    <property type="match status" value="1"/>
</dbReference>
<dbReference type="PROSITE" id="PS51257">
    <property type="entry name" value="PROKAR_LIPOPROTEIN"/>
    <property type="match status" value="1"/>
</dbReference>
<gene>
    <name evidence="3" type="ORF">AVDCRST_MAG18-3039</name>
</gene>
<evidence type="ECO:0000259" key="2">
    <source>
        <dbReference type="Pfam" id="PF13472"/>
    </source>
</evidence>
<evidence type="ECO:0000313" key="3">
    <source>
        <dbReference type="EMBL" id="CAA9580333.1"/>
    </source>
</evidence>
<dbReference type="Gene3D" id="3.40.50.1110">
    <property type="entry name" value="SGNH hydrolase"/>
    <property type="match status" value="1"/>
</dbReference>